<evidence type="ECO:0000259" key="2">
    <source>
        <dbReference type="PROSITE" id="PS51278"/>
    </source>
</evidence>
<dbReference type="CDD" id="cd01908">
    <property type="entry name" value="YafJ"/>
    <property type="match status" value="1"/>
</dbReference>
<dbReference type="PANTHER" id="PTHR42824:SF1">
    <property type="entry name" value="GLUTAMINE AMIDOTRANSFERASE YAFJ-RELATED"/>
    <property type="match status" value="1"/>
</dbReference>
<evidence type="ECO:0000313" key="3">
    <source>
        <dbReference type="EMBL" id="SDO60202.1"/>
    </source>
</evidence>
<accession>A0A1H0KWN9</accession>
<evidence type="ECO:0000313" key="4">
    <source>
        <dbReference type="Proteomes" id="UP000198827"/>
    </source>
</evidence>
<dbReference type="GO" id="GO:0016740">
    <property type="term" value="F:transferase activity"/>
    <property type="evidence" value="ECO:0007669"/>
    <property type="project" value="UniProtKB-KW"/>
</dbReference>
<dbReference type="OrthoDB" id="321954at2"/>
<dbReference type="Pfam" id="PF13230">
    <property type="entry name" value="GATase_4"/>
    <property type="match status" value="1"/>
</dbReference>
<dbReference type="PROSITE" id="PS51278">
    <property type="entry name" value="GATASE_TYPE_2"/>
    <property type="match status" value="1"/>
</dbReference>
<dbReference type="Gene3D" id="3.60.20.10">
    <property type="entry name" value="Glutamine Phosphoribosylpyrophosphate, subunit 1, domain 1"/>
    <property type="match status" value="1"/>
</dbReference>
<dbReference type="InterPro" id="IPR017932">
    <property type="entry name" value="GATase_2_dom"/>
</dbReference>
<keyword evidence="1 3" id="KW-0315">Glutamine amidotransferase</keyword>
<reference evidence="3 4" key="1">
    <citation type="submission" date="2016-10" db="EMBL/GenBank/DDBJ databases">
        <authorList>
            <person name="de Groot N.N."/>
        </authorList>
    </citation>
    <scope>NUCLEOTIDE SEQUENCE [LARGE SCALE GENOMIC DNA]</scope>
    <source>
        <strain evidence="3 4">CECT 7543</strain>
    </source>
</reference>
<dbReference type="PANTHER" id="PTHR42824">
    <property type="entry name" value="GLUTAMINE AMIDOTRANSFERASE"/>
    <property type="match status" value="1"/>
</dbReference>
<dbReference type="InterPro" id="IPR029055">
    <property type="entry name" value="Ntn_hydrolases_N"/>
</dbReference>
<dbReference type="Proteomes" id="UP000198827">
    <property type="component" value="Chromosome I"/>
</dbReference>
<name>A0A1H0KWN9_9PSED</name>
<evidence type="ECO:0000256" key="1">
    <source>
        <dbReference type="ARBA" id="ARBA00022962"/>
    </source>
</evidence>
<dbReference type="RefSeq" id="WP_090182448.1">
    <property type="nucleotide sequence ID" value="NZ_LT629705.1"/>
</dbReference>
<gene>
    <name evidence="3" type="ORF">SAMN04489798_3375</name>
</gene>
<sequence length="271" mass="29499">MCELLAMSSRLPTQLTHSLAALAAHAGGEGHNRDGWGVGFYRGRDVALFREPTAASDSELVKLLQNQGPSTKLIVAHLRHATQGAVNLANTGPFARELRGRMRIFAHNGNLRGLALSAEFDGGCYQAIGESDSEQAFCALLARLQLMEMQYPELPSLHERLALIGRFAADLRRLGPANFLYSDGDALFAHADRRFNALSGKVEAPALYHWHCPVPHTLLQDEASGEQRVSFIASVPLSEDDWRPMAEGEVIALHDGAVVETLLLGKGKNDL</sequence>
<keyword evidence="3" id="KW-0808">Transferase</keyword>
<dbReference type="SUPFAM" id="SSF56235">
    <property type="entry name" value="N-terminal nucleophile aminohydrolases (Ntn hydrolases)"/>
    <property type="match status" value="1"/>
</dbReference>
<proteinExistence type="predicted"/>
<organism evidence="3 4">
    <name type="scientific">Pseudomonas arsenicoxydans</name>
    <dbReference type="NCBI Taxonomy" id="702115"/>
    <lineage>
        <taxon>Bacteria</taxon>
        <taxon>Pseudomonadati</taxon>
        <taxon>Pseudomonadota</taxon>
        <taxon>Gammaproteobacteria</taxon>
        <taxon>Pseudomonadales</taxon>
        <taxon>Pseudomonadaceae</taxon>
        <taxon>Pseudomonas</taxon>
    </lineage>
</organism>
<dbReference type="EMBL" id="LT629705">
    <property type="protein sequence ID" value="SDO60202.1"/>
    <property type="molecule type" value="Genomic_DNA"/>
</dbReference>
<dbReference type="InterPro" id="IPR026869">
    <property type="entry name" value="EgtC-like"/>
</dbReference>
<dbReference type="AlphaFoldDB" id="A0A1H0KWN9"/>
<feature type="domain" description="Glutamine amidotransferase type-2" evidence="2">
    <location>
        <begin position="2"/>
        <end position="256"/>
    </location>
</feature>
<protein>
    <submittedName>
        <fullName evidence="3">Glutamine amidotransferase</fullName>
    </submittedName>
</protein>